<evidence type="ECO:0000313" key="2">
    <source>
        <dbReference type="EMBL" id="OEU07997.1"/>
    </source>
</evidence>
<sequence length="194" mass="20997">MPRKIGIGRQRKRAKVSAPAPAPPVDPDNPGVVAGTAAAITTTNADSSSLTVPMEPAKRSTTEDKEQEEGFYADVLDEAIHDPNDPDVCVVDVALAKRMTIAYIYVKVLEEPLQFTTDDDGTRKDQWQGKGGVYAQISKILVDMHPVNKQESGSSSLTKTIQKVLANVSMCQKSGVQYEGKINWSGGAKKKTHE</sequence>
<protein>
    <submittedName>
        <fullName evidence="2">Uncharacterized protein</fullName>
    </submittedName>
</protein>
<dbReference type="AlphaFoldDB" id="A0A1E7EQB7"/>
<accession>A0A1E7EQB7</accession>
<dbReference type="InParanoid" id="A0A1E7EQB7"/>
<evidence type="ECO:0000313" key="3">
    <source>
        <dbReference type="Proteomes" id="UP000095751"/>
    </source>
</evidence>
<reference evidence="2 3" key="1">
    <citation type="submission" date="2016-09" db="EMBL/GenBank/DDBJ databases">
        <title>Extensive genetic diversity and differential bi-allelic expression allows diatom success in the polar Southern Ocean.</title>
        <authorList>
            <consortium name="DOE Joint Genome Institute"/>
            <person name="Mock T."/>
            <person name="Otillar R.P."/>
            <person name="Strauss J."/>
            <person name="Dupont C."/>
            <person name="Frickenhaus S."/>
            <person name="Maumus F."/>
            <person name="Mcmullan M."/>
            <person name="Sanges R."/>
            <person name="Schmutz J."/>
            <person name="Toseland A."/>
            <person name="Valas R."/>
            <person name="Veluchamy A."/>
            <person name="Ward B.J."/>
            <person name="Allen A."/>
            <person name="Barry K."/>
            <person name="Falciatore A."/>
            <person name="Ferrante M."/>
            <person name="Fortunato A.E."/>
            <person name="Gloeckner G."/>
            <person name="Gruber A."/>
            <person name="Hipkin R."/>
            <person name="Janech M."/>
            <person name="Kroth P."/>
            <person name="Leese F."/>
            <person name="Lindquist E."/>
            <person name="Lyon B.R."/>
            <person name="Martin J."/>
            <person name="Mayer C."/>
            <person name="Parker M."/>
            <person name="Quesneville H."/>
            <person name="Raymond J."/>
            <person name="Uhlig C."/>
            <person name="Valentin K.U."/>
            <person name="Worden A.Z."/>
            <person name="Armbrust E.V."/>
            <person name="Bowler C."/>
            <person name="Green B."/>
            <person name="Moulton V."/>
            <person name="Van Oosterhout C."/>
            <person name="Grigoriev I."/>
        </authorList>
    </citation>
    <scope>NUCLEOTIDE SEQUENCE [LARGE SCALE GENOMIC DNA]</scope>
    <source>
        <strain evidence="2 3">CCMP1102</strain>
    </source>
</reference>
<feature type="compositionally biased region" description="Low complexity" evidence="1">
    <location>
        <begin position="28"/>
        <end position="45"/>
    </location>
</feature>
<keyword evidence="3" id="KW-1185">Reference proteome</keyword>
<evidence type="ECO:0000256" key="1">
    <source>
        <dbReference type="SAM" id="MobiDB-lite"/>
    </source>
</evidence>
<feature type="region of interest" description="Disordered" evidence="1">
    <location>
        <begin position="1"/>
        <end position="67"/>
    </location>
</feature>
<gene>
    <name evidence="2" type="ORF">FRACYDRAFT_250217</name>
</gene>
<name>A0A1E7EQB7_9STRA</name>
<dbReference type="Proteomes" id="UP000095751">
    <property type="component" value="Unassembled WGS sequence"/>
</dbReference>
<proteinExistence type="predicted"/>
<organism evidence="2 3">
    <name type="scientific">Fragilariopsis cylindrus CCMP1102</name>
    <dbReference type="NCBI Taxonomy" id="635003"/>
    <lineage>
        <taxon>Eukaryota</taxon>
        <taxon>Sar</taxon>
        <taxon>Stramenopiles</taxon>
        <taxon>Ochrophyta</taxon>
        <taxon>Bacillariophyta</taxon>
        <taxon>Bacillariophyceae</taxon>
        <taxon>Bacillariophycidae</taxon>
        <taxon>Bacillariales</taxon>
        <taxon>Bacillariaceae</taxon>
        <taxon>Fragilariopsis</taxon>
    </lineage>
</organism>
<dbReference type="KEGG" id="fcy:FRACYDRAFT_250217"/>
<dbReference type="EMBL" id="KV784382">
    <property type="protein sequence ID" value="OEU07997.1"/>
    <property type="molecule type" value="Genomic_DNA"/>
</dbReference>